<dbReference type="Proteomes" id="UP000824469">
    <property type="component" value="Unassembled WGS sequence"/>
</dbReference>
<proteinExistence type="predicted"/>
<feature type="non-terminal residue" evidence="2">
    <location>
        <position position="67"/>
    </location>
</feature>
<dbReference type="EMBL" id="JAHRHJ020000002">
    <property type="protein sequence ID" value="KAH9324428.1"/>
    <property type="molecule type" value="Genomic_DNA"/>
</dbReference>
<feature type="compositionally biased region" description="Basic and acidic residues" evidence="1">
    <location>
        <begin position="57"/>
        <end position="67"/>
    </location>
</feature>
<comment type="caution">
    <text evidence="2">The sequence shown here is derived from an EMBL/GenBank/DDBJ whole genome shotgun (WGS) entry which is preliminary data.</text>
</comment>
<reference evidence="2 3" key="1">
    <citation type="journal article" date="2021" name="Nat. Plants">
        <title>The Taxus genome provides insights into paclitaxel biosynthesis.</title>
        <authorList>
            <person name="Xiong X."/>
            <person name="Gou J."/>
            <person name="Liao Q."/>
            <person name="Li Y."/>
            <person name="Zhou Q."/>
            <person name="Bi G."/>
            <person name="Li C."/>
            <person name="Du R."/>
            <person name="Wang X."/>
            <person name="Sun T."/>
            <person name="Guo L."/>
            <person name="Liang H."/>
            <person name="Lu P."/>
            <person name="Wu Y."/>
            <person name="Zhang Z."/>
            <person name="Ro D.K."/>
            <person name="Shang Y."/>
            <person name="Huang S."/>
            <person name="Yan J."/>
        </authorList>
    </citation>
    <scope>NUCLEOTIDE SEQUENCE [LARGE SCALE GENOMIC DNA]</scope>
    <source>
        <strain evidence="2">Ta-2019</strain>
    </source>
</reference>
<protein>
    <submittedName>
        <fullName evidence="2">Uncharacterized protein</fullName>
    </submittedName>
</protein>
<name>A0AA38GLS3_TAXCH</name>
<keyword evidence="3" id="KW-1185">Reference proteome</keyword>
<organism evidence="2 3">
    <name type="scientific">Taxus chinensis</name>
    <name type="common">Chinese yew</name>
    <name type="synonym">Taxus wallichiana var. chinensis</name>
    <dbReference type="NCBI Taxonomy" id="29808"/>
    <lineage>
        <taxon>Eukaryota</taxon>
        <taxon>Viridiplantae</taxon>
        <taxon>Streptophyta</taxon>
        <taxon>Embryophyta</taxon>
        <taxon>Tracheophyta</taxon>
        <taxon>Spermatophyta</taxon>
        <taxon>Pinopsida</taxon>
        <taxon>Pinidae</taxon>
        <taxon>Conifers II</taxon>
        <taxon>Cupressales</taxon>
        <taxon>Taxaceae</taxon>
        <taxon>Taxus</taxon>
    </lineage>
</organism>
<evidence type="ECO:0000313" key="2">
    <source>
        <dbReference type="EMBL" id="KAH9324428.1"/>
    </source>
</evidence>
<evidence type="ECO:0000313" key="3">
    <source>
        <dbReference type="Proteomes" id="UP000824469"/>
    </source>
</evidence>
<evidence type="ECO:0000256" key="1">
    <source>
        <dbReference type="SAM" id="MobiDB-lite"/>
    </source>
</evidence>
<feature type="region of interest" description="Disordered" evidence="1">
    <location>
        <begin position="36"/>
        <end position="67"/>
    </location>
</feature>
<sequence>MIPVDTGFNRLGNPKTKGPIESIAFVKVPTEGLLVPKPDPSGSHLLSEGLSVPRVSPADKRNASLAC</sequence>
<gene>
    <name evidence="2" type="ORF">KI387_004606</name>
</gene>
<accession>A0AA38GLS3</accession>
<dbReference type="AlphaFoldDB" id="A0AA38GLS3"/>